<feature type="transmembrane region" description="Helical" evidence="8">
    <location>
        <begin position="160"/>
        <end position="185"/>
    </location>
</feature>
<organism evidence="9 10">
    <name type="scientific">Gracilibacillus orientalis</name>
    <dbReference type="NCBI Taxonomy" id="334253"/>
    <lineage>
        <taxon>Bacteria</taxon>
        <taxon>Bacillati</taxon>
        <taxon>Bacillota</taxon>
        <taxon>Bacilli</taxon>
        <taxon>Bacillales</taxon>
        <taxon>Bacillaceae</taxon>
        <taxon>Gracilibacillus</taxon>
    </lineage>
</organism>
<dbReference type="GO" id="GO:0005886">
    <property type="term" value="C:plasma membrane"/>
    <property type="evidence" value="ECO:0007669"/>
    <property type="project" value="UniProtKB-SubCell"/>
</dbReference>
<name>A0A1I4NRG4_9BACI</name>
<reference evidence="10" key="1">
    <citation type="submission" date="2016-10" db="EMBL/GenBank/DDBJ databases">
        <authorList>
            <person name="Varghese N."/>
            <person name="Submissions S."/>
        </authorList>
    </citation>
    <scope>NUCLEOTIDE SEQUENCE [LARGE SCALE GENOMIC DNA]</scope>
    <source>
        <strain evidence="10">CGMCC 1.4250</strain>
    </source>
</reference>
<accession>A0A1I4NRG4</accession>
<dbReference type="Pfam" id="PF01594">
    <property type="entry name" value="AI-2E_transport"/>
    <property type="match status" value="1"/>
</dbReference>
<keyword evidence="6 8" id="KW-1133">Transmembrane helix</keyword>
<proteinExistence type="inferred from homology"/>
<dbReference type="EMBL" id="FOTR01000009">
    <property type="protein sequence ID" value="SFM17960.1"/>
    <property type="molecule type" value="Genomic_DNA"/>
</dbReference>
<keyword evidence="5 8" id="KW-0812">Transmembrane</keyword>
<dbReference type="STRING" id="334253.SAMN04487943_10995"/>
<dbReference type="OrthoDB" id="9793390at2"/>
<evidence type="ECO:0000256" key="6">
    <source>
        <dbReference type="ARBA" id="ARBA00022989"/>
    </source>
</evidence>
<feature type="transmembrane region" description="Helical" evidence="8">
    <location>
        <begin position="318"/>
        <end position="345"/>
    </location>
</feature>
<feature type="transmembrane region" description="Helical" evidence="8">
    <location>
        <begin position="44"/>
        <end position="66"/>
    </location>
</feature>
<feature type="transmembrane region" description="Helical" evidence="8">
    <location>
        <begin position="17"/>
        <end position="38"/>
    </location>
</feature>
<keyword evidence="3" id="KW-0813">Transport</keyword>
<evidence type="ECO:0000256" key="2">
    <source>
        <dbReference type="ARBA" id="ARBA00009773"/>
    </source>
</evidence>
<feature type="transmembrane region" description="Helical" evidence="8">
    <location>
        <begin position="226"/>
        <end position="243"/>
    </location>
</feature>
<keyword evidence="10" id="KW-1185">Reference proteome</keyword>
<evidence type="ECO:0000313" key="9">
    <source>
        <dbReference type="EMBL" id="SFM17960.1"/>
    </source>
</evidence>
<evidence type="ECO:0000256" key="4">
    <source>
        <dbReference type="ARBA" id="ARBA00022475"/>
    </source>
</evidence>
<comment type="similarity">
    <text evidence="2">Belongs to the autoinducer-2 exporter (AI-2E) (TC 2.A.86) family.</text>
</comment>
<dbReference type="AlphaFoldDB" id="A0A1I4NRG4"/>
<sequence>MIEKVVAFLFEKKGIRILFTCILIFTLIYLISLTKFIFEPVGAYLTAISVPIIGAGIIFYITNPIVNWLEKKKLPRIAGTFIVFLLILFLVTIIINFVAPVVQKQFSNFVDSIPKMVNNAENLFEMWQENQNIIPPQFENTIQNVTDNFNQYAERITSSIIGVIGQIFSFVFAFFLIPFFLFFMLKDGYKFAPFVSKFLSASKERSFKTLTANINHTLASFIQGQFIVSVCVGVMLYIGYLIIRLEYSLSLALFGLIMNFIPFLGPFLSAIPAIIVGFFQEPIMALWATIVMVVAQQIESNLISPNVMGRALAIHPLTVITLILAAGGIAGFLGLLFIIPAYAVVKTIIAHFYREWKQKQPEEDPDLL</sequence>
<evidence type="ECO:0000313" key="10">
    <source>
        <dbReference type="Proteomes" id="UP000198565"/>
    </source>
</evidence>
<dbReference type="GO" id="GO:0055085">
    <property type="term" value="P:transmembrane transport"/>
    <property type="evidence" value="ECO:0007669"/>
    <property type="project" value="TreeGrafter"/>
</dbReference>
<evidence type="ECO:0000256" key="3">
    <source>
        <dbReference type="ARBA" id="ARBA00022448"/>
    </source>
</evidence>
<evidence type="ECO:0000256" key="5">
    <source>
        <dbReference type="ARBA" id="ARBA00022692"/>
    </source>
</evidence>
<dbReference type="PANTHER" id="PTHR21716">
    <property type="entry name" value="TRANSMEMBRANE PROTEIN"/>
    <property type="match status" value="1"/>
</dbReference>
<feature type="transmembrane region" description="Helical" evidence="8">
    <location>
        <begin position="78"/>
        <end position="99"/>
    </location>
</feature>
<feature type="transmembrane region" description="Helical" evidence="8">
    <location>
        <begin position="249"/>
        <end position="275"/>
    </location>
</feature>
<dbReference type="InterPro" id="IPR002549">
    <property type="entry name" value="AI-2E-like"/>
</dbReference>
<keyword evidence="4" id="KW-1003">Cell membrane</keyword>
<dbReference type="PANTHER" id="PTHR21716:SF53">
    <property type="entry name" value="PERMEASE PERM-RELATED"/>
    <property type="match status" value="1"/>
</dbReference>
<evidence type="ECO:0000256" key="7">
    <source>
        <dbReference type="ARBA" id="ARBA00023136"/>
    </source>
</evidence>
<keyword evidence="7 8" id="KW-0472">Membrane</keyword>
<evidence type="ECO:0000256" key="8">
    <source>
        <dbReference type="SAM" id="Phobius"/>
    </source>
</evidence>
<comment type="subcellular location">
    <subcellularLocation>
        <location evidence="1">Cell membrane</location>
        <topology evidence="1">Multi-pass membrane protein</topology>
    </subcellularLocation>
</comment>
<evidence type="ECO:0000256" key="1">
    <source>
        <dbReference type="ARBA" id="ARBA00004651"/>
    </source>
</evidence>
<protein>
    <submittedName>
        <fullName evidence="9">Predicted PurR-regulated permease PerM</fullName>
    </submittedName>
</protein>
<dbReference type="Proteomes" id="UP000198565">
    <property type="component" value="Unassembled WGS sequence"/>
</dbReference>
<gene>
    <name evidence="9" type="ORF">SAMN04487943_10995</name>
</gene>